<accession>A0A9D9EG90</accession>
<evidence type="ECO:0000256" key="1">
    <source>
        <dbReference type="ARBA" id="ARBA00000830"/>
    </source>
</evidence>
<dbReference type="EC" id="3.1.3.18" evidence="4"/>
<reference evidence="5" key="1">
    <citation type="submission" date="2020-10" db="EMBL/GenBank/DDBJ databases">
        <authorList>
            <person name="Gilroy R."/>
        </authorList>
    </citation>
    <scope>NUCLEOTIDE SEQUENCE</scope>
    <source>
        <strain evidence="5">D3-1215</strain>
    </source>
</reference>
<comment type="pathway">
    <text evidence="2">Organic acid metabolism; glycolate biosynthesis; glycolate from 2-phosphoglycolate: step 1/1.</text>
</comment>
<dbReference type="Gene3D" id="3.40.50.1000">
    <property type="entry name" value="HAD superfamily/HAD-like"/>
    <property type="match status" value="1"/>
</dbReference>
<dbReference type="AlphaFoldDB" id="A0A9D9EG90"/>
<proteinExistence type="inferred from homology"/>
<dbReference type="PANTHER" id="PTHR43434:SF1">
    <property type="entry name" value="PHOSPHOGLYCOLATE PHOSPHATASE"/>
    <property type="match status" value="1"/>
</dbReference>
<keyword evidence="5" id="KW-0378">Hydrolase</keyword>
<evidence type="ECO:0000256" key="2">
    <source>
        <dbReference type="ARBA" id="ARBA00004818"/>
    </source>
</evidence>
<name>A0A9D9EG90_9BACT</name>
<evidence type="ECO:0000256" key="4">
    <source>
        <dbReference type="ARBA" id="ARBA00013078"/>
    </source>
</evidence>
<dbReference type="Pfam" id="PF13419">
    <property type="entry name" value="HAD_2"/>
    <property type="match status" value="1"/>
</dbReference>
<dbReference type="GO" id="GO:0005829">
    <property type="term" value="C:cytosol"/>
    <property type="evidence" value="ECO:0007669"/>
    <property type="project" value="TreeGrafter"/>
</dbReference>
<protein>
    <recommendedName>
        <fullName evidence="4">phosphoglycolate phosphatase</fullName>
        <ecNumber evidence="4">3.1.3.18</ecNumber>
    </recommendedName>
</protein>
<dbReference type="PRINTS" id="PR00413">
    <property type="entry name" value="HADHALOGNASE"/>
</dbReference>
<dbReference type="GO" id="GO:0006281">
    <property type="term" value="P:DNA repair"/>
    <property type="evidence" value="ECO:0007669"/>
    <property type="project" value="TreeGrafter"/>
</dbReference>
<dbReference type="EMBL" id="JADIMR010000098">
    <property type="protein sequence ID" value="MBO8447387.1"/>
    <property type="molecule type" value="Genomic_DNA"/>
</dbReference>
<reference evidence="5" key="2">
    <citation type="journal article" date="2021" name="PeerJ">
        <title>Extensive microbial diversity within the chicken gut microbiome revealed by metagenomics and culture.</title>
        <authorList>
            <person name="Gilroy R."/>
            <person name="Ravi A."/>
            <person name="Getino M."/>
            <person name="Pursley I."/>
            <person name="Horton D.L."/>
            <person name="Alikhan N.F."/>
            <person name="Baker D."/>
            <person name="Gharbi K."/>
            <person name="Hall N."/>
            <person name="Watson M."/>
            <person name="Adriaenssens E.M."/>
            <person name="Foster-Nyarko E."/>
            <person name="Jarju S."/>
            <person name="Secka A."/>
            <person name="Antonio M."/>
            <person name="Oren A."/>
            <person name="Chaudhuri R.R."/>
            <person name="La Ragione R."/>
            <person name="Hildebrand F."/>
            <person name="Pallen M.J."/>
        </authorList>
    </citation>
    <scope>NUCLEOTIDE SEQUENCE</scope>
    <source>
        <strain evidence="5">D3-1215</strain>
    </source>
</reference>
<organism evidence="5 6">
    <name type="scientific">Candidatus Enterocola intestinipullorum</name>
    <dbReference type="NCBI Taxonomy" id="2840783"/>
    <lineage>
        <taxon>Bacteria</taxon>
        <taxon>Pseudomonadati</taxon>
        <taxon>Bacteroidota</taxon>
        <taxon>Bacteroidia</taxon>
        <taxon>Bacteroidales</taxon>
        <taxon>Candidatus Enterocola</taxon>
    </lineage>
</organism>
<evidence type="ECO:0000313" key="6">
    <source>
        <dbReference type="Proteomes" id="UP000823637"/>
    </source>
</evidence>
<dbReference type="Proteomes" id="UP000823637">
    <property type="component" value="Unassembled WGS sequence"/>
</dbReference>
<dbReference type="NCBIfam" id="TIGR01549">
    <property type="entry name" value="HAD-SF-IA-v1"/>
    <property type="match status" value="1"/>
</dbReference>
<evidence type="ECO:0000313" key="5">
    <source>
        <dbReference type="EMBL" id="MBO8447387.1"/>
    </source>
</evidence>
<dbReference type="InterPro" id="IPR023198">
    <property type="entry name" value="PGP-like_dom2"/>
</dbReference>
<dbReference type="InterPro" id="IPR023214">
    <property type="entry name" value="HAD_sf"/>
</dbReference>
<dbReference type="SFLD" id="SFLDS00003">
    <property type="entry name" value="Haloacid_Dehalogenase"/>
    <property type="match status" value="1"/>
</dbReference>
<dbReference type="Gene3D" id="1.10.150.240">
    <property type="entry name" value="Putative phosphatase, domain 2"/>
    <property type="match status" value="1"/>
</dbReference>
<dbReference type="GO" id="GO:0008967">
    <property type="term" value="F:phosphoglycolate phosphatase activity"/>
    <property type="evidence" value="ECO:0007669"/>
    <property type="project" value="UniProtKB-EC"/>
</dbReference>
<comment type="caution">
    <text evidence="5">The sequence shown here is derived from an EMBL/GenBank/DDBJ whole genome shotgun (WGS) entry which is preliminary data.</text>
</comment>
<dbReference type="SUPFAM" id="SSF56784">
    <property type="entry name" value="HAD-like"/>
    <property type="match status" value="1"/>
</dbReference>
<dbReference type="SFLD" id="SFLDG01129">
    <property type="entry name" value="C1.5:_HAD__Beta-PGM__Phosphata"/>
    <property type="match status" value="1"/>
</dbReference>
<dbReference type="PANTHER" id="PTHR43434">
    <property type="entry name" value="PHOSPHOGLYCOLATE PHOSPHATASE"/>
    <property type="match status" value="1"/>
</dbReference>
<gene>
    <name evidence="5" type="ORF">IAC32_06550</name>
</gene>
<comment type="catalytic activity">
    <reaction evidence="1">
        <text>2-phosphoglycolate + H2O = glycolate + phosphate</text>
        <dbReference type="Rhea" id="RHEA:14369"/>
        <dbReference type="ChEBI" id="CHEBI:15377"/>
        <dbReference type="ChEBI" id="CHEBI:29805"/>
        <dbReference type="ChEBI" id="CHEBI:43474"/>
        <dbReference type="ChEBI" id="CHEBI:58033"/>
        <dbReference type="EC" id="3.1.3.18"/>
    </reaction>
</comment>
<sequence length="218" mass="23863">MKRLVIFDLDGTLINSVADLGQATNHALQLHGFPMHDLSKYNYFVGNGVTKLIERALPEQFRDEATIEKVKSDFLDYYMRHKTDLTRPYDGIPRLLHALQEKGVKIAVASNKFIAGTQALVKGFFPDIDFCAVLGQREGVPIKPDPYIANEALQLAGVDRGDCLYVGDTATDMQTASNAGLVSVGVSWGFRPVSELKDAGAAHIIDKPAELLSLVDSD</sequence>
<dbReference type="InterPro" id="IPR041492">
    <property type="entry name" value="HAD_2"/>
</dbReference>
<dbReference type="SFLD" id="SFLDG01135">
    <property type="entry name" value="C1.5.6:_HAD__Beta-PGM__Phospha"/>
    <property type="match status" value="1"/>
</dbReference>
<evidence type="ECO:0000256" key="3">
    <source>
        <dbReference type="ARBA" id="ARBA00006171"/>
    </source>
</evidence>
<dbReference type="InterPro" id="IPR036412">
    <property type="entry name" value="HAD-like_sf"/>
</dbReference>
<dbReference type="InterPro" id="IPR006439">
    <property type="entry name" value="HAD-SF_hydro_IA"/>
</dbReference>
<dbReference type="InterPro" id="IPR050155">
    <property type="entry name" value="HAD-like_hydrolase_sf"/>
</dbReference>
<comment type="similarity">
    <text evidence="3">Belongs to the HAD-like hydrolase superfamily. CbbY/CbbZ/Gph/YieH family.</text>
</comment>